<protein>
    <submittedName>
        <fullName evidence="1">Uncharacterized protein</fullName>
    </submittedName>
</protein>
<proteinExistence type="predicted"/>
<evidence type="ECO:0000313" key="1">
    <source>
        <dbReference type="EMBL" id="KAA1101786.1"/>
    </source>
</evidence>
<organism evidence="1 2">
    <name type="scientific">Puccinia graminis f. sp. tritici</name>
    <dbReference type="NCBI Taxonomy" id="56615"/>
    <lineage>
        <taxon>Eukaryota</taxon>
        <taxon>Fungi</taxon>
        <taxon>Dikarya</taxon>
        <taxon>Basidiomycota</taxon>
        <taxon>Pucciniomycotina</taxon>
        <taxon>Pucciniomycetes</taxon>
        <taxon>Pucciniales</taxon>
        <taxon>Pucciniaceae</taxon>
        <taxon>Puccinia</taxon>
    </lineage>
</organism>
<name>A0A5B0PL60_PUCGR</name>
<evidence type="ECO:0000313" key="2">
    <source>
        <dbReference type="Proteomes" id="UP000324748"/>
    </source>
</evidence>
<comment type="caution">
    <text evidence="1">The sequence shown here is derived from an EMBL/GenBank/DDBJ whole genome shotgun (WGS) entry which is preliminary data.</text>
</comment>
<dbReference type="EMBL" id="VSWC01000053">
    <property type="protein sequence ID" value="KAA1101786.1"/>
    <property type="molecule type" value="Genomic_DNA"/>
</dbReference>
<sequence>MAPTFDFDQLPVHFGSLIFLAQGNKCTPLTLNRFLGSSNGPLCTTDDFLGVSHYSEMIRHQCLPGFAKSSRGDSLTGLSTINSAISTSVGVSLLRDGRFNIDSRRYSKTRSHKAVLVSRDSLSSCSAPTRIKKNTRNCLSSSQAAELTFKTRSTNAISNLARASAIAAGSGCASGSGIPAAVHSLFNTRHLSLEFDSDEVCSSGIGSVSICSTFAEVLAAPSSAPAAALVPAAVASPSVSERFCLPFSDSFR</sequence>
<dbReference type="Proteomes" id="UP000324748">
    <property type="component" value="Unassembled WGS sequence"/>
</dbReference>
<dbReference type="AlphaFoldDB" id="A0A5B0PL60"/>
<accession>A0A5B0PL60</accession>
<keyword evidence="2" id="KW-1185">Reference proteome</keyword>
<reference evidence="1 2" key="1">
    <citation type="submission" date="2019-05" db="EMBL/GenBank/DDBJ databases">
        <title>Emergence of the Ug99 lineage of the wheat stem rust pathogen through somatic hybridization.</title>
        <authorList>
            <person name="Li F."/>
            <person name="Upadhyaya N.M."/>
            <person name="Sperschneider J."/>
            <person name="Matny O."/>
            <person name="Nguyen-Phuc H."/>
            <person name="Mago R."/>
            <person name="Raley C."/>
            <person name="Miller M.E."/>
            <person name="Silverstein K.A.T."/>
            <person name="Henningsen E."/>
            <person name="Hirsch C.D."/>
            <person name="Visser B."/>
            <person name="Pretorius Z.A."/>
            <person name="Steffenson B.J."/>
            <person name="Schwessinger B."/>
            <person name="Dodds P.N."/>
            <person name="Figueroa M."/>
        </authorList>
    </citation>
    <scope>NUCLEOTIDE SEQUENCE [LARGE SCALE GENOMIC DNA]</scope>
    <source>
        <strain evidence="1">21-0</strain>
    </source>
</reference>
<gene>
    <name evidence="1" type="ORF">PGT21_030222</name>
</gene>